<protein>
    <submittedName>
        <fullName evidence="1">Uncharacterized protein</fullName>
    </submittedName>
</protein>
<sequence>MSRGIVLEADADGLARRVPLERPDPVPCGARPTDVTVVIELDSGS</sequence>
<evidence type="ECO:0000313" key="1">
    <source>
        <dbReference type="EMBL" id="GAS91771.1"/>
    </source>
</evidence>
<dbReference type="STRING" id="146020.RMCB_5867"/>
<dbReference type="EMBL" id="BCSX01000051">
    <property type="protein sequence ID" value="GAS91771.1"/>
    <property type="molecule type" value="Genomic_DNA"/>
</dbReference>
<organism evidence="1 2">
    <name type="scientific">Mycolicibacterium brisbanense</name>
    <dbReference type="NCBI Taxonomy" id="146020"/>
    <lineage>
        <taxon>Bacteria</taxon>
        <taxon>Bacillati</taxon>
        <taxon>Actinomycetota</taxon>
        <taxon>Actinomycetes</taxon>
        <taxon>Mycobacteriales</taxon>
        <taxon>Mycobacteriaceae</taxon>
        <taxon>Mycolicibacterium</taxon>
    </lineage>
</organism>
<proteinExistence type="predicted"/>
<accession>A0A100W524</accession>
<dbReference type="Proteomes" id="UP000069620">
    <property type="component" value="Unassembled WGS sequence"/>
</dbReference>
<evidence type="ECO:0000313" key="2">
    <source>
        <dbReference type="Proteomes" id="UP000069620"/>
    </source>
</evidence>
<keyword evidence="2" id="KW-1185">Reference proteome</keyword>
<reference evidence="2" key="1">
    <citation type="journal article" date="2016" name="Genome Announc.">
        <title>Draft Genome Sequences of Five Rapidly Growing Mycobacterium Species, M. thermoresistibile, M. fortuitum subsp. acetamidolyticum, M. canariasense, M. brisbanense, and M. novocastrense.</title>
        <authorList>
            <person name="Katahira K."/>
            <person name="Ogura Y."/>
            <person name="Gotoh Y."/>
            <person name="Hayashi T."/>
        </authorList>
    </citation>
    <scope>NUCLEOTIDE SEQUENCE [LARGE SCALE GENOMIC DNA]</scope>
    <source>
        <strain evidence="2">JCM15654</strain>
    </source>
</reference>
<dbReference type="RefSeq" id="WP_165606343.1">
    <property type="nucleotide sequence ID" value="NZ_BCSX01000051.1"/>
</dbReference>
<gene>
    <name evidence="1" type="ORF">RMCB_5867</name>
</gene>
<name>A0A100W524_9MYCO</name>
<reference evidence="2" key="2">
    <citation type="submission" date="2016-02" db="EMBL/GenBank/DDBJ databases">
        <title>Draft genome sequence of five rapidly growing Mycobacterium species.</title>
        <authorList>
            <person name="Katahira K."/>
            <person name="Gotou Y."/>
            <person name="Iida K."/>
            <person name="Ogura Y."/>
            <person name="Hayashi T."/>
        </authorList>
    </citation>
    <scope>NUCLEOTIDE SEQUENCE [LARGE SCALE GENOMIC DNA]</scope>
    <source>
        <strain evidence="2">JCM15654</strain>
    </source>
</reference>
<comment type="caution">
    <text evidence="1">The sequence shown here is derived from an EMBL/GenBank/DDBJ whole genome shotgun (WGS) entry which is preliminary data.</text>
</comment>
<dbReference type="AlphaFoldDB" id="A0A100W524"/>